<keyword evidence="2 5" id="KW-0812">Transmembrane</keyword>
<dbReference type="GO" id="GO:0016020">
    <property type="term" value="C:membrane"/>
    <property type="evidence" value="ECO:0007669"/>
    <property type="project" value="UniProtKB-SubCell"/>
</dbReference>
<evidence type="ECO:0000256" key="2">
    <source>
        <dbReference type="ARBA" id="ARBA00022692"/>
    </source>
</evidence>
<dbReference type="Gene3D" id="1.20.120.1630">
    <property type="match status" value="1"/>
</dbReference>
<dbReference type="Proteomes" id="UP000195573">
    <property type="component" value="Chromosome"/>
</dbReference>
<feature type="transmembrane region" description="Helical" evidence="5">
    <location>
        <begin position="121"/>
        <end position="147"/>
    </location>
</feature>
<dbReference type="InterPro" id="IPR052527">
    <property type="entry name" value="Metal_cation-efflux_comp"/>
</dbReference>
<reference evidence="6 8" key="1">
    <citation type="submission" date="2017-04" db="EMBL/GenBank/DDBJ databases">
        <title>Complete Genome Sequence of the Bacillus horikoshii 20a strain from Cuatro Cienegas, Coahuila, Mexico.</title>
        <authorList>
            <person name="Zarza E."/>
            <person name="Alcaraz L.D."/>
            <person name="Aguilar-Salinas B."/>
            <person name="Islas A."/>
            <person name="Olmedo-Alvarez G."/>
        </authorList>
    </citation>
    <scope>NUCLEOTIDE SEQUENCE [LARGE SCALE GENOMIC DNA]</scope>
    <source>
        <strain evidence="6 8">20a</strain>
    </source>
</reference>
<dbReference type="GO" id="GO:0004671">
    <property type="term" value="F:protein C-terminal S-isoprenylcysteine carboxyl O-methyltransferase activity"/>
    <property type="evidence" value="ECO:0007669"/>
    <property type="project" value="InterPro"/>
</dbReference>
<dbReference type="KEGG" id="bhk:B4U37_12450"/>
<dbReference type="Proteomes" id="UP000323393">
    <property type="component" value="Unassembled WGS sequence"/>
</dbReference>
<evidence type="ECO:0000313" key="6">
    <source>
        <dbReference type="EMBL" id="ART76802.1"/>
    </source>
</evidence>
<feature type="transmembrane region" description="Helical" evidence="5">
    <location>
        <begin position="41"/>
        <end position="62"/>
    </location>
</feature>
<reference evidence="7 9" key="2">
    <citation type="submission" date="2019-08" db="EMBL/GenBank/DDBJ databases">
        <title>Bacillus genomes from the desert of Cuatro Cienegas, Coahuila.</title>
        <authorList>
            <person name="Olmedo-Alvarez G."/>
        </authorList>
    </citation>
    <scope>NUCLEOTIDE SEQUENCE [LARGE SCALE GENOMIC DNA]</scope>
    <source>
        <strain evidence="7 9">CH88_3T</strain>
    </source>
</reference>
<dbReference type="EMBL" id="VTEU01000005">
    <property type="protein sequence ID" value="TYS58189.1"/>
    <property type="molecule type" value="Genomic_DNA"/>
</dbReference>
<dbReference type="PANTHER" id="PTHR43847:SF1">
    <property type="entry name" value="BLL3993 PROTEIN"/>
    <property type="match status" value="1"/>
</dbReference>
<sequence length="189" mass="22176">MIFALFFAFIVTQRVVELGIARRNEKWIKSMGAKEYGKEHYKYMVSLHVAFLTCFLLEVILFDRTLSPFWPAILSLFIMTQSLRVWSIQSLGKYWNTKVLILPDASIVKTGPYKFLRHPNYTIVVLEILLIPLMFHAFYTAIAFTILNAWMLSVRIPLEERALAELTTNYATYMEDRNRFSPTFQKESE</sequence>
<dbReference type="Pfam" id="PF04140">
    <property type="entry name" value="ICMT"/>
    <property type="match status" value="1"/>
</dbReference>
<dbReference type="RefSeq" id="WP_088018504.1">
    <property type="nucleotide sequence ID" value="NZ_CP020880.1"/>
</dbReference>
<accession>A0A1Y0CNL8</accession>
<proteinExistence type="predicted"/>
<evidence type="ECO:0000256" key="3">
    <source>
        <dbReference type="ARBA" id="ARBA00022989"/>
    </source>
</evidence>
<dbReference type="AlphaFoldDB" id="A0A1Y0CNL8"/>
<comment type="subcellular location">
    <subcellularLocation>
        <location evidence="1">Membrane</location>
        <topology evidence="1">Multi-pass membrane protein</topology>
    </subcellularLocation>
</comment>
<evidence type="ECO:0000256" key="5">
    <source>
        <dbReference type="SAM" id="Phobius"/>
    </source>
</evidence>
<keyword evidence="3 5" id="KW-1133">Transmembrane helix</keyword>
<dbReference type="PANTHER" id="PTHR43847">
    <property type="entry name" value="BLL3993 PROTEIN"/>
    <property type="match status" value="1"/>
</dbReference>
<name>A0A1Y0CNL8_9BACI</name>
<evidence type="ECO:0008006" key="10">
    <source>
        <dbReference type="Google" id="ProtNLM"/>
    </source>
</evidence>
<evidence type="ECO:0000256" key="1">
    <source>
        <dbReference type="ARBA" id="ARBA00004141"/>
    </source>
</evidence>
<gene>
    <name evidence="6" type="ORF">B4U37_12450</name>
    <name evidence="7" type="ORF">FZC74_14480</name>
</gene>
<organism evidence="7 9">
    <name type="scientific">Sutcliffiella horikoshii</name>
    <dbReference type="NCBI Taxonomy" id="79883"/>
    <lineage>
        <taxon>Bacteria</taxon>
        <taxon>Bacillati</taxon>
        <taxon>Bacillota</taxon>
        <taxon>Bacilli</taxon>
        <taxon>Bacillales</taxon>
        <taxon>Bacillaceae</taxon>
        <taxon>Sutcliffiella</taxon>
    </lineage>
</organism>
<evidence type="ECO:0000256" key="4">
    <source>
        <dbReference type="ARBA" id="ARBA00023136"/>
    </source>
</evidence>
<feature type="transmembrane region" description="Helical" evidence="5">
    <location>
        <begin position="69"/>
        <end position="88"/>
    </location>
</feature>
<dbReference type="GeneID" id="96739230"/>
<evidence type="ECO:0000313" key="9">
    <source>
        <dbReference type="Proteomes" id="UP000323393"/>
    </source>
</evidence>
<protein>
    <recommendedName>
        <fullName evidence="10">Isoprenylcysteine carboxyl methyltransferase</fullName>
    </recommendedName>
</protein>
<dbReference type="InterPro" id="IPR007269">
    <property type="entry name" value="ICMT_MeTrfase"/>
</dbReference>
<evidence type="ECO:0000313" key="8">
    <source>
        <dbReference type="Proteomes" id="UP000195573"/>
    </source>
</evidence>
<dbReference type="EMBL" id="CP020880">
    <property type="protein sequence ID" value="ART76802.1"/>
    <property type="molecule type" value="Genomic_DNA"/>
</dbReference>
<evidence type="ECO:0000313" key="7">
    <source>
        <dbReference type="EMBL" id="TYS58189.1"/>
    </source>
</evidence>
<keyword evidence="4 5" id="KW-0472">Membrane</keyword>
<keyword evidence="8" id="KW-1185">Reference proteome</keyword>